<sequence>MVPSFQELRKQAKRKEKLIKVACEKRKEEESGLGGDEGILLSQLVSGEISEEEVIDNVVLLVFAAHDTASFSVAVTFKMPAEHPDCHSLLLQGTLCFQNFSVYYYSWQNIVDIMSKRKPVEHLTLEDMKMKHTRQVARESLRLFPPIFGSFRKAIVDIECEGFTIPEGFRGQHTAPTTMKEDFKDPLTFSPSRFEKPIPPYALPFLWRRTKTLRRKPPGKIEYPHFHPLCCNSLQLVLTLP</sequence>
<name>A0ACC4CCV1_POPAL</name>
<reference evidence="1 2" key="1">
    <citation type="journal article" date="2024" name="Plant Biotechnol. J.">
        <title>Genome and CRISPR/Cas9 system of a widespread forest tree (Populus alba) in the world.</title>
        <authorList>
            <person name="Liu Y.J."/>
            <person name="Jiang P.F."/>
            <person name="Han X.M."/>
            <person name="Li X.Y."/>
            <person name="Wang H.M."/>
            <person name="Wang Y.J."/>
            <person name="Wang X.X."/>
            <person name="Zeng Q.Y."/>
        </authorList>
    </citation>
    <scope>NUCLEOTIDE SEQUENCE [LARGE SCALE GENOMIC DNA]</scope>
    <source>
        <strain evidence="2">cv. PAL-ZL1</strain>
    </source>
</reference>
<accession>A0ACC4CCV1</accession>
<evidence type="ECO:0000313" key="1">
    <source>
        <dbReference type="EMBL" id="KAL3592626.1"/>
    </source>
</evidence>
<keyword evidence="2" id="KW-1185">Reference proteome</keyword>
<dbReference type="Proteomes" id="UP000309997">
    <property type="component" value="Unassembled WGS sequence"/>
</dbReference>
<gene>
    <name evidence="1" type="ORF">D5086_011266</name>
</gene>
<evidence type="ECO:0000313" key="2">
    <source>
        <dbReference type="Proteomes" id="UP000309997"/>
    </source>
</evidence>
<protein>
    <submittedName>
        <fullName evidence="1">Uncharacterized protein</fullName>
    </submittedName>
</protein>
<organism evidence="1 2">
    <name type="scientific">Populus alba</name>
    <name type="common">White poplar</name>
    <dbReference type="NCBI Taxonomy" id="43335"/>
    <lineage>
        <taxon>Eukaryota</taxon>
        <taxon>Viridiplantae</taxon>
        <taxon>Streptophyta</taxon>
        <taxon>Embryophyta</taxon>
        <taxon>Tracheophyta</taxon>
        <taxon>Spermatophyta</taxon>
        <taxon>Magnoliopsida</taxon>
        <taxon>eudicotyledons</taxon>
        <taxon>Gunneridae</taxon>
        <taxon>Pentapetalae</taxon>
        <taxon>rosids</taxon>
        <taxon>fabids</taxon>
        <taxon>Malpighiales</taxon>
        <taxon>Salicaceae</taxon>
        <taxon>Saliceae</taxon>
        <taxon>Populus</taxon>
    </lineage>
</organism>
<dbReference type="EMBL" id="RCHU02000005">
    <property type="protein sequence ID" value="KAL3592626.1"/>
    <property type="molecule type" value="Genomic_DNA"/>
</dbReference>
<comment type="caution">
    <text evidence="1">The sequence shown here is derived from an EMBL/GenBank/DDBJ whole genome shotgun (WGS) entry which is preliminary data.</text>
</comment>
<proteinExistence type="predicted"/>